<name>A0A1W2DYC1_9SPHI</name>
<dbReference type="InterPro" id="IPR006710">
    <property type="entry name" value="Glyco_hydro_43"/>
</dbReference>
<dbReference type="Proteomes" id="UP000192756">
    <property type="component" value="Unassembled WGS sequence"/>
</dbReference>
<evidence type="ECO:0000256" key="9">
    <source>
        <dbReference type="SAM" id="SignalP"/>
    </source>
</evidence>
<evidence type="ECO:0000256" key="8">
    <source>
        <dbReference type="RuleBase" id="RU361187"/>
    </source>
</evidence>
<evidence type="ECO:0000256" key="2">
    <source>
        <dbReference type="ARBA" id="ARBA00022651"/>
    </source>
</evidence>
<evidence type="ECO:0000256" key="6">
    <source>
        <dbReference type="PIRSR" id="PIRSR606710-1"/>
    </source>
</evidence>
<keyword evidence="4" id="KW-0119">Carbohydrate metabolism</keyword>
<dbReference type="STRING" id="151894.SAMN04488524_4196"/>
<evidence type="ECO:0000256" key="5">
    <source>
        <dbReference type="ARBA" id="ARBA00023295"/>
    </source>
</evidence>
<evidence type="ECO:0000256" key="3">
    <source>
        <dbReference type="ARBA" id="ARBA00022801"/>
    </source>
</evidence>
<dbReference type="GO" id="GO:0004553">
    <property type="term" value="F:hydrolase activity, hydrolyzing O-glycosyl compounds"/>
    <property type="evidence" value="ECO:0007669"/>
    <property type="project" value="InterPro"/>
</dbReference>
<keyword evidence="2" id="KW-0858">Xylan degradation</keyword>
<dbReference type="PANTHER" id="PTHR43772:SF2">
    <property type="entry name" value="PUTATIVE (AFU_ORTHOLOGUE AFUA_2G04480)-RELATED"/>
    <property type="match status" value="1"/>
</dbReference>
<reference evidence="11" key="1">
    <citation type="submission" date="2017-04" db="EMBL/GenBank/DDBJ databases">
        <authorList>
            <person name="Varghese N."/>
            <person name="Submissions S."/>
        </authorList>
    </citation>
    <scope>NUCLEOTIDE SEQUENCE [LARGE SCALE GENOMIC DNA]</scope>
    <source>
        <strain evidence="11">DSM 12126</strain>
    </source>
</reference>
<dbReference type="Gene3D" id="2.115.10.20">
    <property type="entry name" value="Glycosyl hydrolase domain, family 43"/>
    <property type="match status" value="1"/>
</dbReference>
<dbReference type="SUPFAM" id="SSF75005">
    <property type="entry name" value="Arabinanase/levansucrase/invertase"/>
    <property type="match status" value="1"/>
</dbReference>
<evidence type="ECO:0000256" key="1">
    <source>
        <dbReference type="ARBA" id="ARBA00009865"/>
    </source>
</evidence>
<dbReference type="GO" id="GO:0045493">
    <property type="term" value="P:xylan catabolic process"/>
    <property type="evidence" value="ECO:0007669"/>
    <property type="project" value="UniProtKB-KW"/>
</dbReference>
<keyword evidence="2" id="KW-0624">Polysaccharide degradation</keyword>
<evidence type="ECO:0000256" key="4">
    <source>
        <dbReference type="ARBA" id="ARBA00023277"/>
    </source>
</evidence>
<feature type="active site" description="Proton donor" evidence="6">
    <location>
        <position position="192"/>
    </location>
</feature>
<sequence>MLLFSVFLSLASVGAGAQEKTVIQMADPAIFYYDGTYYLYGTGDNEAQKGFKVYTSKDKINWDDAGMALKKEDVFGLSRFWAPQVFRYQNKFYMAYAADEQIAIAESDHPKGPFTQKVKQAIKAPVRMIDPFVFFDSGKIYLYHVRLDKGNRIYVTEMSSDLLSLKEETTRACIHASEPWENTSAAQWTVTEGPSVLKKGKVYYLVYAANDFRNPDYAVGYAVSSHPYGPWKKYKGNPILSKWQTGENGSGHGDFFEDAQGKLNYVFHTHESNTKANGKRRTAIVLMGFLEGNRQTGKLRPYQDTFRFLMREAK</sequence>
<dbReference type="InterPro" id="IPR052176">
    <property type="entry name" value="Glycosyl_Hydrlase_43_Enz"/>
</dbReference>
<feature type="chain" id="PRO_5012054429" evidence="9">
    <location>
        <begin position="18"/>
        <end position="314"/>
    </location>
</feature>
<dbReference type="CDD" id="cd08991">
    <property type="entry name" value="GH43_HoAraf43-like"/>
    <property type="match status" value="1"/>
</dbReference>
<dbReference type="Pfam" id="PF04616">
    <property type="entry name" value="Glyco_hydro_43"/>
    <property type="match status" value="1"/>
</dbReference>
<organism evidence="10 11">
    <name type="scientific">Pedobacter africanus</name>
    <dbReference type="NCBI Taxonomy" id="151894"/>
    <lineage>
        <taxon>Bacteria</taxon>
        <taxon>Pseudomonadati</taxon>
        <taxon>Bacteroidota</taxon>
        <taxon>Sphingobacteriia</taxon>
        <taxon>Sphingobacteriales</taxon>
        <taxon>Sphingobacteriaceae</taxon>
        <taxon>Pedobacter</taxon>
    </lineage>
</organism>
<proteinExistence type="inferred from homology"/>
<keyword evidence="5 8" id="KW-0326">Glycosidase</keyword>
<dbReference type="PANTHER" id="PTHR43772">
    <property type="entry name" value="ENDO-1,4-BETA-XYLANASE"/>
    <property type="match status" value="1"/>
</dbReference>
<gene>
    <name evidence="10" type="ORF">SAMN04488524_4196</name>
</gene>
<protein>
    <submittedName>
        <fullName evidence="10">Glycosyl hydrolases family 43</fullName>
    </submittedName>
</protein>
<keyword evidence="3 8" id="KW-0378">Hydrolase</keyword>
<dbReference type="AlphaFoldDB" id="A0A1W2DYC1"/>
<evidence type="ECO:0000256" key="7">
    <source>
        <dbReference type="PIRSR" id="PIRSR606710-2"/>
    </source>
</evidence>
<comment type="similarity">
    <text evidence="1 8">Belongs to the glycosyl hydrolase 43 family.</text>
</comment>
<feature type="active site" description="Proton acceptor" evidence="6">
    <location>
        <position position="27"/>
    </location>
</feature>
<dbReference type="EMBL" id="FWXT01000004">
    <property type="protein sequence ID" value="SMD02056.1"/>
    <property type="molecule type" value="Genomic_DNA"/>
</dbReference>
<dbReference type="InterPro" id="IPR023296">
    <property type="entry name" value="Glyco_hydro_beta-prop_sf"/>
</dbReference>
<keyword evidence="11" id="KW-1185">Reference proteome</keyword>
<feature type="signal peptide" evidence="9">
    <location>
        <begin position="1"/>
        <end position="17"/>
    </location>
</feature>
<accession>A0A1W2DYC1</accession>
<evidence type="ECO:0000313" key="11">
    <source>
        <dbReference type="Proteomes" id="UP000192756"/>
    </source>
</evidence>
<keyword evidence="9" id="KW-0732">Signal</keyword>
<evidence type="ECO:0000313" key="10">
    <source>
        <dbReference type="EMBL" id="SMD02056.1"/>
    </source>
</evidence>
<feature type="site" description="Important for catalytic activity, responsible for pKa modulation of the active site Glu and correct orientation of both the proton donor and substrate" evidence="7">
    <location>
        <position position="130"/>
    </location>
</feature>